<evidence type="ECO:0000256" key="2">
    <source>
        <dbReference type="ARBA" id="ARBA00011006"/>
    </source>
</evidence>
<evidence type="ECO:0000256" key="4">
    <source>
        <dbReference type="ARBA" id="ARBA00022692"/>
    </source>
</evidence>
<evidence type="ECO:0000256" key="7">
    <source>
        <dbReference type="SAM" id="Phobius"/>
    </source>
</evidence>
<feature type="transmembrane region" description="Helical" evidence="7">
    <location>
        <begin position="37"/>
        <end position="57"/>
    </location>
</feature>
<dbReference type="AlphaFoldDB" id="A0A543PNZ9"/>
<keyword evidence="4 7" id="KW-0812">Transmembrane</keyword>
<dbReference type="Proteomes" id="UP000320085">
    <property type="component" value="Unassembled WGS sequence"/>
</dbReference>
<dbReference type="Pfam" id="PF04226">
    <property type="entry name" value="Transgly_assoc"/>
    <property type="match status" value="1"/>
</dbReference>
<keyword evidence="5 7" id="KW-1133">Transmembrane helix</keyword>
<organism evidence="8 9">
    <name type="scientific">Humibacillus xanthopallidus</name>
    <dbReference type="NCBI Taxonomy" id="412689"/>
    <lineage>
        <taxon>Bacteria</taxon>
        <taxon>Bacillati</taxon>
        <taxon>Actinomycetota</taxon>
        <taxon>Actinomycetes</taxon>
        <taxon>Micrococcales</taxon>
        <taxon>Intrasporangiaceae</taxon>
        <taxon>Humibacillus</taxon>
    </lineage>
</organism>
<name>A0A543PNZ9_9MICO</name>
<dbReference type="GO" id="GO:0005886">
    <property type="term" value="C:plasma membrane"/>
    <property type="evidence" value="ECO:0007669"/>
    <property type="project" value="UniProtKB-SubCell"/>
</dbReference>
<gene>
    <name evidence="8" type="ORF">FHX52_2508</name>
</gene>
<evidence type="ECO:0000256" key="6">
    <source>
        <dbReference type="ARBA" id="ARBA00023136"/>
    </source>
</evidence>
<proteinExistence type="inferred from homology"/>
<dbReference type="InterPro" id="IPR007341">
    <property type="entry name" value="Transgly_assoc"/>
</dbReference>
<comment type="similarity">
    <text evidence="2">Belongs to the UPF0410 family.</text>
</comment>
<protein>
    <submittedName>
        <fullName evidence="8">Putative membrane protein YeaQ/YmgE (Transglycosylase-associated protein family)</fullName>
    </submittedName>
</protein>
<comment type="caution">
    <text evidence="8">The sequence shown here is derived from an EMBL/GenBank/DDBJ whole genome shotgun (WGS) entry which is preliminary data.</text>
</comment>
<keyword evidence="3" id="KW-1003">Cell membrane</keyword>
<evidence type="ECO:0000256" key="5">
    <source>
        <dbReference type="ARBA" id="ARBA00022989"/>
    </source>
</evidence>
<evidence type="ECO:0000256" key="1">
    <source>
        <dbReference type="ARBA" id="ARBA00004651"/>
    </source>
</evidence>
<evidence type="ECO:0000313" key="8">
    <source>
        <dbReference type="EMBL" id="TQN45808.1"/>
    </source>
</evidence>
<reference evidence="8 9" key="1">
    <citation type="submission" date="2019-06" db="EMBL/GenBank/DDBJ databases">
        <title>Sequencing the genomes of 1000 actinobacteria strains.</title>
        <authorList>
            <person name="Klenk H.-P."/>
        </authorList>
    </citation>
    <scope>NUCLEOTIDE SEQUENCE [LARGE SCALE GENOMIC DNA]</scope>
    <source>
        <strain evidence="8 9">DSM 21776</strain>
    </source>
</reference>
<sequence length="123" mass="12934">MDHSECQPWLTQWWATGMSACGMRVRASAAATYARRMLIIGIILFGMLVGAAAQLILGRGGKGIDWTMAFVAGLVGSFVGGLLSSLIAGDGLELRPSGIIGSIVGAVIVTAIWRWSATRRKVG</sequence>
<feature type="transmembrane region" description="Helical" evidence="7">
    <location>
        <begin position="94"/>
        <end position="113"/>
    </location>
</feature>
<evidence type="ECO:0000313" key="9">
    <source>
        <dbReference type="Proteomes" id="UP000320085"/>
    </source>
</evidence>
<feature type="transmembrane region" description="Helical" evidence="7">
    <location>
        <begin position="69"/>
        <end position="88"/>
    </location>
</feature>
<accession>A0A543PNZ9</accession>
<comment type="subcellular location">
    <subcellularLocation>
        <location evidence="1">Cell membrane</location>
        <topology evidence="1">Multi-pass membrane protein</topology>
    </subcellularLocation>
</comment>
<keyword evidence="6 7" id="KW-0472">Membrane</keyword>
<evidence type="ECO:0000256" key="3">
    <source>
        <dbReference type="ARBA" id="ARBA00022475"/>
    </source>
</evidence>
<dbReference type="EMBL" id="VFQF01000002">
    <property type="protein sequence ID" value="TQN45808.1"/>
    <property type="molecule type" value="Genomic_DNA"/>
</dbReference>